<dbReference type="AlphaFoldDB" id="A0A562KGU7"/>
<gene>
    <name evidence="1" type="ORF">IQ35_01842</name>
</gene>
<comment type="caution">
    <text evidence="1">The sequence shown here is derived from an EMBL/GenBank/DDBJ whole genome shotgun (WGS) entry which is preliminary data.</text>
</comment>
<organism evidence="1 2">
    <name type="scientific">Sphingobium wenxiniae (strain DSM 21828 / CGMCC 1.7748 / JZ-1)</name>
    <dbReference type="NCBI Taxonomy" id="595605"/>
    <lineage>
        <taxon>Bacteria</taxon>
        <taxon>Pseudomonadati</taxon>
        <taxon>Pseudomonadota</taxon>
        <taxon>Alphaproteobacteria</taxon>
        <taxon>Sphingomonadales</taxon>
        <taxon>Sphingomonadaceae</taxon>
        <taxon>Sphingobium</taxon>
    </lineage>
</organism>
<protein>
    <submittedName>
        <fullName evidence="1">Uncharacterized protein</fullName>
    </submittedName>
</protein>
<accession>A0A562KGU7</accession>
<evidence type="ECO:0000313" key="2">
    <source>
        <dbReference type="Proteomes" id="UP000316624"/>
    </source>
</evidence>
<reference evidence="1 2" key="1">
    <citation type="journal article" date="2015" name="Stand. Genomic Sci.">
        <title>Genomic Encyclopedia of Bacterial and Archaeal Type Strains, Phase III: the genomes of soil and plant-associated and newly described type strains.</title>
        <authorList>
            <person name="Whitman W.B."/>
            <person name="Woyke T."/>
            <person name="Klenk H.P."/>
            <person name="Zhou Y."/>
            <person name="Lilburn T.G."/>
            <person name="Beck B.J."/>
            <person name="De Vos P."/>
            <person name="Vandamme P."/>
            <person name="Eisen J.A."/>
            <person name="Garrity G."/>
            <person name="Hugenholtz P."/>
            <person name="Kyrpides N.C."/>
        </authorList>
    </citation>
    <scope>NUCLEOTIDE SEQUENCE [LARGE SCALE GENOMIC DNA]</scope>
    <source>
        <strain evidence="1 2">CGMCC 1.7748</strain>
    </source>
</reference>
<keyword evidence="2" id="KW-1185">Reference proteome</keyword>
<sequence length="53" mass="6020">MSPQDAFYFARRAQEENRKAAAARLRGEDQSAVAVHAELAVRYQAKALMLQRQ</sequence>
<name>A0A562KGU7_SPHWJ</name>
<dbReference type="Proteomes" id="UP000316624">
    <property type="component" value="Unassembled WGS sequence"/>
</dbReference>
<proteinExistence type="predicted"/>
<dbReference type="RefSeq" id="WP_021243137.1">
    <property type="nucleotide sequence ID" value="NZ_JACIIY010000003.1"/>
</dbReference>
<evidence type="ECO:0000313" key="1">
    <source>
        <dbReference type="EMBL" id="TWH94597.1"/>
    </source>
</evidence>
<dbReference type="EMBL" id="VLKK01000005">
    <property type="protein sequence ID" value="TWH94597.1"/>
    <property type="molecule type" value="Genomic_DNA"/>
</dbReference>